<dbReference type="OrthoDB" id="5511344at2"/>
<name>K6Z2B7_9ALTE</name>
<dbReference type="InterPro" id="IPR011386">
    <property type="entry name" value="Put_ATP-NAD_kin"/>
</dbReference>
<comment type="caution">
    <text evidence="1">The sequence shown here is derived from an EMBL/GenBank/DDBJ whole genome shotgun (WGS) entry which is preliminary data.</text>
</comment>
<dbReference type="PIRSF" id="PIRSF016907">
    <property type="entry name" value="Kin_ATP-NAD"/>
    <property type="match status" value="1"/>
</dbReference>
<accession>K6Z2B7</accession>
<dbReference type="Proteomes" id="UP000006251">
    <property type="component" value="Unassembled WGS sequence"/>
</dbReference>
<dbReference type="PANTHER" id="PTHR40697:SF2">
    <property type="entry name" value="ATP-NAD KINASE-RELATED"/>
    <property type="match status" value="1"/>
</dbReference>
<dbReference type="GO" id="GO:0051287">
    <property type="term" value="F:NAD binding"/>
    <property type="evidence" value="ECO:0007669"/>
    <property type="project" value="UniProtKB-ARBA"/>
</dbReference>
<dbReference type="AlphaFoldDB" id="K6Z2B7"/>
<dbReference type="EMBL" id="BAEQ01000055">
    <property type="protein sequence ID" value="GAC30326.1"/>
    <property type="molecule type" value="Genomic_DNA"/>
</dbReference>
<gene>
    <name evidence="1" type="ORF">GPAL_3478</name>
</gene>
<reference evidence="2" key="1">
    <citation type="journal article" date="2014" name="Environ. Microbiol.">
        <title>Comparative genomics of the marine bacterial genus Glaciecola reveals the high degree of genomic diversity and genomic characteristic for cold adaptation.</title>
        <authorList>
            <person name="Qin Q.L."/>
            <person name="Xie B.B."/>
            <person name="Yu Y."/>
            <person name="Shu Y.L."/>
            <person name="Rong J.C."/>
            <person name="Zhang Y.J."/>
            <person name="Zhao D.L."/>
            <person name="Chen X.L."/>
            <person name="Zhang X.Y."/>
            <person name="Chen B."/>
            <person name="Zhou B.C."/>
            <person name="Zhang Y.Z."/>
        </authorList>
    </citation>
    <scope>NUCLEOTIDE SEQUENCE [LARGE SCALE GENOMIC DNA]</scope>
    <source>
        <strain evidence="2">ACAM 615</strain>
    </source>
</reference>
<proteinExistence type="predicted"/>
<sequence>MLKRLFKLGLIINPYSGIGGALALKGSDGADIRQQALIRGAEKLSGKRMAIALQALLPLKNELSIYTASGEMGEDILSSMGFNHVVVYQHQAQQTESADTKAAALELIAQAVDLILFAGGDGTARNICEVVENHCPVVGVPAGCKIHSGVYAITPKAAGQVVAQVIKGELVSLMSGEVKDIDETEFRAGRVIAKHYGEMLVPEELRYIQAVKMGGKESDELVLSDIAAHVIELMDDEPDTLFVMGSGSTVDSIMQELGLSNTLLGVDLVRGQQLLANDLTAASLLEHCANKPVKIVLTLIGGQGHILGRGNQQLSPELVKMVSKQNILVVATKSKLQSLQGRPLVSDSGDTTLDEMLVGPIPVITGFHDLVLYSVGSM</sequence>
<dbReference type="GO" id="GO:0006741">
    <property type="term" value="P:NADP+ biosynthetic process"/>
    <property type="evidence" value="ECO:0007669"/>
    <property type="project" value="InterPro"/>
</dbReference>
<dbReference type="SUPFAM" id="SSF111331">
    <property type="entry name" value="NAD kinase/diacylglycerol kinase-like"/>
    <property type="match status" value="1"/>
</dbReference>
<evidence type="ECO:0008006" key="3">
    <source>
        <dbReference type="Google" id="ProtNLM"/>
    </source>
</evidence>
<dbReference type="InterPro" id="IPR039065">
    <property type="entry name" value="AcoX-like"/>
</dbReference>
<dbReference type="Gene3D" id="3.40.50.10330">
    <property type="entry name" value="Probable inorganic polyphosphate/atp-NAD kinase, domain 1"/>
    <property type="match status" value="1"/>
</dbReference>
<evidence type="ECO:0000313" key="2">
    <source>
        <dbReference type="Proteomes" id="UP000006251"/>
    </source>
</evidence>
<dbReference type="Pfam" id="PF01513">
    <property type="entry name" value="NAD_kinase"/>
    <property type="match status" value="1"/>
</dbReference>
<dbReference type="Pfam" id="PF20143">
    <property type="entry name" value="NAD_kinase_C"/>
    <property type="match status" value="1"/>
</dbReference>
<keyword evidence="2" id="KW-1185">Reference proteome</keyword>
<dbReference type="RefSeq" id="WP_006014244.1">
    <property type="nucleotide sequence ID" value="NZ_BAEQ01000055.1"/>
</dbReference>
<dbReference type="GO" id="GO:0003951">
    <property type="term" value="F:NAD+ kinase activity"/>
    <property type="evidence" value="ECO:0007669"/>
    <property type="project" value="InterPro"/>
</dbReference>
<dbReference type="STRING" id="1121922.GCA_000428905_00834"/>
<dbReference type="InterPro" id="IPR017438">
    <property type="entry name" value="ATP-NAD_kinase_N"/>
</dbReference>
<organism evidence="1 2">
    <name type="scientific">Brumicola pallidula DSM 14239 = ACAM 615</name>
    <dbReference type="NCBI Taxonomy" id="1121922"/>
    <lineage>
        <taxon>Bacteria</taxon>
        <taxon>Pseudomonadati</taxon>
        <taxon>Pseudomonadota</taxon>
        <taxon>Gammaproteobacteria</taxon>
        <taxon>Alteromonadales</taxon>
        <taxon>Alteromonadaceae</taxon>
        <taxon>Brumicola</taxon>
    </lineage>
</organism>
<dbReference type="GO" id="GO:0005524">
    <property type="term" value="F:ATP binding"/>
    <property type="evidence" value="ECO:0007669"/>
    <property type="project" value="UniProtKB-ARBA"/>
</dbReference>
<protein>
    <recommendedName>
        <fullName evidence="3">ATP-NAD/AcoX kinase</fullName>
    </recommendedName>
</protein>
<dbReference type="InterPro" id="IPR002504">
    <property type="entry name" value="NADK"/>
</dbReference>
<evidence type="ECO:0000313" key="1">
    <source>
        <dbReference type="EMBL" id="GAC30326.1"/>
    </source>
</evidence>
<dbReference type="InterPro" id="IPR016064">
    <property type="entry name" value="NAD/diacylglycerol_kinase_sf"/>
</dbReference>
<dbReference type="PANTHER" id="PTHR40697">
    <property type="entry name" value="ACETOIN CATABOLISM PROTEIN X"/>
    <property type="match status" value="1"/>
</dbReference>